<evidence type="ECO:0000256" key="4">
    <source>
        <dbReference type="ARBA" id="ARBA00022989"/>
    </source>
</evidence>
<dbReference type="PROSITE" id="PS51257">
    <property type="entry name" value="PROKAR_LIPOPROTEIN"/>
    <property type="match status" value="1"/>
</dbReference>
<comment type="similarity">
    <text evidence="2">Belongs to the L6 tetraspanin family.</text>
</comment>
<proteinExistence type="inferred from homology"/>
<keyword evidence="3 6" id="KW-0812">Transmembrane</keyword>
<name>A0ABM1LBR0_GEKJA</name>
<keyword evidence="7" id="KW-1185">Reference proteome</keyword>
<feature type="transmembrane region" description="Helical" evidence="6">
    <location>
        <begin position="9"/>
        <end position="30"/>
    </location>
</feature>
<reference evidence="8" key="1">
    <citation type="submission" date="2025-08" db="UniProtKB">
        <authorList>
            <consortium name="RefSeq"/>
        </authorList>
    </citation>
    <scope>IDENTIFICATION</scope>
</reference>
<gene>
    <name evidence="8" type="primary">TM4SF5</name>
</gene>
<comment type="subcellular location">
    <subcellularLocation>
        <location evidence="1">Membrane</location>
        <topology evidence="1">Multi-pass membrane protein</topology>
    </subcellularLocation>
</comment>
<keyword evidence="5 6" id="KW-0472">Membrane</keyword>
<dbReference type="PANTHER" id="PTHR14198">
    <property type="entry name" value="TRANSMEMBRANE 4 L6 FAMILY MEMBER 1-RELATED"/>
    <property type="match status" value="1"/>
</dbReference>
<evidence type="ECO:0000256" key="2">
    <source>
        <dbReference type="ARBA" id="ARBA00006193"/>
    </source>
</evidence>
<evidence type="ECO:0000256" key="3">
    <source>
        <dbReference type="ARBA" id="ARBA00022692"/>
    </source>
</evidence>
<dbReference type="GeneID" id="107124445"/>
<feature type="transmembrane region" description="Helical" evidence="6">
    <location>
        <begin position="151"/>
        <end position="172"/>
    </location>
</feature>
<sequence length="200" mass="20942">MCTGKCSRLVGLSLLAMGLACIVANVLLMFPSGERHWAANRITLQVWLLGGLLGGGLMVLCTGCSVVRAGGKGCCGYGCCGNRCRMLHSVFCSAFGALGGLYCLSVSSSGLANGPWCQTADGEWKAPFKDLSESYLGNRTLWEQCVNPPNVVLWNVVLFSILLVLGALEMVLCGIQVVNGLLGTVCGDCRKAADRGGEGL</sequence>
<dbReference type="Proteomes" id="UP000694871">
    <property type="component" value="Unplaced"/>
</dbReference>
<evidence type="ECO:0000256" key="6">
    <source>
        <dbReference type="SAM" id="Phobius"/>
    </source>
</evidence>
<keyword evidence="4 6" id="KW-1133">Transmembrane helix</keyword>
<dbReference type="InterPro" id="IPR008661">
    <property type="entry name" value="L6_membrane"/>
</dbReference>
<evidence type="ECO:0000313" key="7">
    <source>
        <dbReference type="Proteomes" id="UP000694871"/>
    </source>
</evidence>
<accession>A0ABM1LBR0</accession>
<feature type="transmembrane region" description="Helical" evidence="6">
    <location>
        <begin position="42"/>
        <end position="67"/>
    </location>
</feature>
<evidence type="ECO:0000256" key="1">
    <source>
        <dbReference type="ARBA" id="ARBA00004141"/>
    </source>
</evidence>
<dbReference type="RefSeq" id="XP_015283397.1">
    <property type="nucleotide sequence ID" value="XM_015427911.1"/>
</dbReference>
<protein>
    <submittedName>
        <fullName evidence="8">Transmembrane 4 L6 family member 5</fullName>
    </submittedName>
</protein>
<dbReference type="Pfam" id="PF05805">
    <property type="entry name" value="L6_membrane"/>
    <property type="match status" value="1"/>
</dbReference>
<feature type="transmembrane region" description="Helical" evidence="6">
    <location>
        <begin position="87"/>
        <end position="107"/>
    </location>
</feature>
<evidence type="ECO:0000256" key="5">
    <source>
        <dbReference type="ARBA" id="ARBA00023136"/>
    </source>
</evidence>
<dbReference type="PANTHER" id="PTHR14198:SF4">
    <property type="entry name" value="TRANSMEMBRANE 4 L6 FAMILY MEMBER 5"/>
    <property type="match status" value="1"/>
</dbReference>
<organism evidence="7 8">
    <name type="scientific">Gekko japonicus</name>
    <name type="common">Schlegel's Japanese gecko</name>
    <dbReference type="NCBI Taxonomy" id="146911"/>
    <lineage>
        <taxon>Eukaryota</taxon>
        <taxon>Metazoa</taxon>
        <taxon>Chordata</taxon>
        <taxon>Craniata</taxon>
        <taxon>Vertebrata</taxon>
        <taxon>Euteleostomi</taxon>
        <taxon>Lepidosauria</taxon>
        <taxon>Squamata</taxon>
        <taxon>Bifurcata</taxon>
        <taxon>Gekkota</taxon>
        <taxon>Gekkonidae</taxon>
        <taxon>Gekkoninae</taxon>
        <taxon>Gekko</taxon>
    </lineage>
</organism>
<evidence type="ECO:0000313" key="8">
    <source>
        <dbReference type="RefSeq" id="XP_015283397.1"/>
    </source>
</evidence>